<name>A0A3L9Y2B4_9RHOB</name>
<feature type="signal peptide" evidence="2">
    <location>
        <begin position="1"/>
        <end position="17"/>
    </location>
</feature>
<dbReference type="AlphaFoldDB" id="A0A3L9Y2B4"/>
<proteinExistence type="predicted"/>
<dbReference type="PROSITE" id="PS51257">
    <property type="entry name" value="PROKAR_LIPOPROTEIN"/>
    <property type="match status" value="1"/>
</dbReference>
<dbReference type="EMBL" id="RCNT01000002">
    <property type="protein sequence ID" value="RMA42961.1"/>
    <property type="molecule type" value="Genomic_DNA"/>
</dbReference>
<evidence type="ECO:0000313" key="3">
    <source>
        <dbReference type="EMBL" id="RMA42961.1"/>
    </source>
</evidence>
<comment type="caution">
    <text evidence="3">The sequence shown here is derived from an EMBL/GenBank/DDBJ whole genome shotgun (WGS) entry which is preliminary data.</text>
</comment>
<dbReference type="OrthoDB" id="9949860at2"/>
<evidence type="ECO:0000256" key="1">
    <source>
        <dbReference type="SAM" id="MobiDB-lite"/>
    </source>
</evidence>
<keyword evidence="2" id="KW-0732">Signal</keyword>
<feature type="chain" id="PRO_5018006827" evidence="2">
    <location>
        <begin position="18"/>
        <end position="124"/>
    </location>
</feature>
<gene>
    <name evidence="3" type="ORF">D9R08_04755</name>
</gene>
<dbReference type="Proteomes" id="UP000281343">
    <property type="component" value="Unassembled WGS sequence"/>
</dbReference>
<evidence type="ECO:0000313" key="4">
    <source>
        <dbReference type="Proteomes" id="UP000281343"/>
    </source>
</evidence>
<reference evidence="3 4" key="1">
    <citation type="submission" date="2018-10" db="EMBL/GenBank/DDBJ databases">
        <authorList>
            <person name="Jung H.S."/>
            <person name="Jeon C.O."/>
        </authorList>
    </citation>
    <scope>NUCLEOTIDE SEQUENCE [LARGE SCALE GENOMIC DNA]</scope>
    <source>
        <strain evidence="3 4">MA-7-27</strain>
    </source>
</reference>
<protein>
    <submittedName>
        <fullName evidence="3">Uncharacterized protein</fullName>
    </submittedName>
</protein>
<dbReference type="RefSeq" id="WP_121896898.1">
    <property type="nucleotide sequence ID" value="NZ_RCNT01000002.1"/>
</dbReference>
<feature type="region of interest" description="Disordered" evidence="1">
    <location>
        <begin position="29"/>
        <end position="50"/>
    </location>
</feature>
<evidence type="ECO:0000256" key="2">
    <source>
        <dbReference type="SAM" id="SignalP"/>
    </source>
</evidence>
<keyword evidence="4" id="KW-1185">Reference proteome</keyword>
<sequence>MKKRALLAALLSLSACTADTGVAVETSAGSLLVRPDPDMTRYQPVPDAPAGGAIQPFPEFGALVVTRPDGSGLPLDAREAALEALTIYCGQRGQVVPIADFSYRGRLDGSSTWSAAPCSEGPAD</sequence>
<organism evidence="3 4">
    <name type="scientific">Rhodophyticola porphyridii</name>
    <dbReference type="NCBI Taxonomy" id="1852017"/>
    <lineage>
        <taxon>Bacteria</taxon>
        <taxon>Pseudomonadati</taxon>
        <taxon>Pseudomonadota</taxon>
        <taxon>Alphaproteobacteria</taxon>
        <taxon>Rhodobacterales</taxon>
        <taxon>Roseobacteraceae</taxon>
        <taxon>Rhodophyticola</taxon>
    </lineage>
</organism>
<accession>A0A3L9Y2B4</accession>